<accession>A0A511FSP1</accession>
<sequence>MENFPHTHGECVYRTAEHGVGGKYTNAFSADGTLTWLESADESMINRRRSGSWHTRQVQHQFLVTSGASLV</sequence>
<gene>
    <name evidence="1" type="ORF">ATR01nite_30530</name>
</gene>
<protein>
    <submittedName>
        <fullName evidence="1">Uncharacterized protein</fullName>
    </submittedName>
</protein>
<organism evidence="1 2">
    <name type="scientific">Acetobacter tropicalis</name>
    <dbReference type="NCBI Taxonomy" id="104102"/>
    <lineage>
        <taxon>Bacteria</taxon>
        <taxon>Pseudomonadati</taxon>
        <taxon>Pseudomonadota</taxon>
        <taxon>Alphaproteobacteria</taxon>
        <taxon>Acetobacterales</taxon>
        <taxon>Acetobacteraceae</taxon>
        <taxon>Acetobacter</taxon>
    </lineage>
</organism>
<dbReference type="AlphaFoldDB" id="A0A511FSP1"/>
<dbReference type="EMBL" id="BJVR01000151">
    <property type="protein sequence ID" value="GEL51978.1"/>
    <property type="molecule type" value="Genomic_DNA"/>
</dbReference>
<proteinExistence type="predicted"/>
<name>A0A511FSP1_9PROT</name>
<evidence type="ECO:0000313" key="2">
    <source>
        <dbReference type="Proteomes" id="UP000321800"/>
    </source>
</evidence>
<dbReference type="Proteomes" id="UP000321800">
    <property type="component" value="Unassembled WGS sequence"/>
</dbReference>
<evidence type="ECO:0000313" key="1">
    <source>
        <dbReference type="EMBL" id="GEL51978.1"/>
    </source>
</evidence>
<comment type="caution">
    <text evidence="1">The sequence shown here is derived from an EMBL/GenBank/DDBJ whole genome shotgun (WGS) entry which is preliminary data.</text>
</comment>
<reference evidence="1 2" key="1">
    <citation type="submission" date="2019-07" db="EMBL/GenBank/DDBJ databases">
        <title>Whole genome shotgun sequence of Acetobacter tropicalis NBRC 16470.</title>
        <authorList>
            <person name="Hosoyama A."/>
            <person name="Uohara A."/>
            <person name="Ohji S."/>
            <person name="Ichikawa N."/>
        </authorList>
    </citation>
    <scope>NUCLEOTIDE SEQUENCE [LARGE SCALE GENOMIC DNA]</scope>
    <source>
        <strain evidence="1 2">NBRC 16470</strain>
    </source>
</reference>